<dbReference type="GO" id="GO:0048038">
    <property type="term" value="F:quinone binding"/>
    <property type="evidence" value="ECO:0007669"/>
    <property type="project" value="TreeGrafter"/>
</dbReference>
<dbReference type="SMART" id="SM00822">
    <property type="entry name" value="PKS_KR"/>
    <property type="match status" value="1"/>
</dbReference>
<evidence type="ECO:0000256" key="1">
    <source>
        <dbReference type="ARBA" id="ARBA00006484"/>
    </source>
</evidence>
<dbReference type="FunFam" id="3.40.50.720:FF:000173">
    <property type="entry name" value="3-oxoacyl-[acyl-carrier protein] reductase"/>
    <property type="match status" value="1"/>
</dbReference>
<dbReference type="EMBL" id="DTPE01000260">
    <property type="protein sequence ID" value="HGE75766.1"/>
    <property type="molecule type" value="Genomic_DNA"/>
</dbReference>
<organism evidence="4">
    <name type="scientific">Mesoaciditoga lauensis</name>
    <dbReference type="NCBI Taxonomy" id="1495039"/>
    <lineage>
        <taxon>Bacteria</taxon>
        <taxon>Thermotogati</taxon>
        <taxon>Thermotogota</taxon>
        <taxon>Thermotogae</taxon>
        <taxon>Mesoaciditogales</taxon>
        <taxon>Mesoaciditogaceae</taxon>
        <taxon>Mesoaciditoga</taxon>
    </lineage>
</organism>
<dbReference type="PRINTS" id="PR00080">
    <property type="entry name" value="SDRFAMILY"/>
</dbReference>
<keyword evidence="2" id="KW-0560">Oxidoreductase</keyword>
<dbReference type="PROSITE" id="PS00061">
    <property type="entry name" value="ADH_SHORT"/>
    <property type="match status" value="1"/>
</dbReference>
<dbReference type="AlphaFoldDB" id="A0A7V3VTR9"/>
<reference evidence="4" key="1">
    <citation type="journal article" date="2020" name="mSystems">
        <title>Genome- and Community-Level Interaction Insights into Carbon Utilization and Element Cycling Functions of Hydrothermarchaeota in Hydrothermal Sediment.</title>
        <authorList>
            <person name="Zhou Z."/>
            <person name="Liu Y."/>
            <person name="Xu W."/>
            <person name="Pan J."/>
            <person name="Luo Z.H."/>
            <person name="Li M."/>
        </authorList>
    </citation>
    <scope>NUCLEOTIDE SEQUENCE [LARGE SCALE GENOMIC DNA]</scope>
    <source>
        <strain evidence="4">SpSt-966</strain>
    </source>
</reference>
<dbReference type="GO" id="GO:0016616">
    <property type="term" value="F:oxidoreductase activity, acting on the CH-OH group of donors, NAD or NADP as acceptor"/>
    <property type="evidence" value="ECO:0007669"/>
    <property type="project" value="TreeGrafter"/>
</dbReference>
<evidence type="ECO:0000313" key="4">
    <source>
        <dbReference type="EMBL" id="HGE75766.1"/>
    </source>
</evidence>
<dbReference type="PANTHER" id="PTHR42760">
    <property type="entry name" value="SHORT-CHAIN DEHYDROGENASES/REDUCTASES FAMILY MEMBER"/>
    <property type="match status" value="1"/>
</dbReference>
<evidence type="ECO:0000256" key="2">
    <source>
        <dbReference type="ARBA" id="ARBA00023002"/>
    </source>
</evidence>
<dbReference type="SUPFAM" id="SSF51735">
    <property type="entry name" value="NAD(P)-binding Rossmann-fold domains"/>
    <property type="match status" value="1"/>
</dbReference>
<dbReference type="InterPro" id="IPR036291">
    <property type="entry name" value="NAD(P)-bd_dom_sf"/>
</dbReference>
<dbReference type="InterPro" id="IPR057326">
    <property type="entry name" value="KR_dom"/>
</dbReference>
<dbReference type="PANTHER" id="PTHR42760:SF133">
    <property type="entry name" value="3-OXOACYL-[ACYL-CARRIER-PROTEIN] REDUCTASE"/>
    <property type="match status" value="1"/>
</dbReference>
<proteinExistence type="inferred from homology"/>
<accession>A0A7V3VTR9</accession>
<dbReference type="InterPro" id="IPR002347">
    <property type="entry name" value="SDR_fam"/>
</dbReference>
<comment type="caution">
    <text evidence="4">The sequence shown here is derived from an EMBL/GenBank/DDBJ whole genome shotgun (WGS) entry which is preliminary data.</text>
</comment>
<dbReference type="InterPro" id="IPR020904">
    <property type="entry name" value="Sc_DH/Rdtase_CS"/>
</dbReference>
<protein>
    <submittedName>
        <fullName evidence="4">SDR family oxidoreductase</fullName>
    </submittedName>
</protein>
<feature type="domain" description="Ketoreductase" evidence="3">
    <location>
        <begin position="6"/>
        <end position="182"/>
    </location>
</feature>
<evidence type="ECO:0000259" key="3">
    <source>
        <dbReference type="SMART" id="SM00822"/>
    </source>
</evidence>
<dbReference type="PRINTS" id="PR00081">
    <property type="entry name" value="GDHRDH"/>
</dbReference>
<sequence>MKFKDKVVLITGAASGIGLATAKKFIEAGAVVAACDVNEDKLDEAKKSFGLKYKTYKMDVTEVDSVKAVVDEIVKELGRIDVLVNDAGAVKDKGLLENSDEDFDFTVDVNLKGTYNVTKAVMKYMVNQNAGNVVNVSSIVGVYGSVKQSAYSSAKAGVNILAKVWAKEFARYGIRVNSIAPGYVRTPLIANLSKEKIDEIKSRTALGRLAEPLEIANVILFLASDEASYITGQIIGVDGGMVM</sequence>
<dbReference type="NCBIfam" id="NF005559">
    <property type="entry name" value="PRK07231.1"/>
    <property type="match status" value="1"/>
</dbReference>
<dbReference type="Pfam" id="PF13561">
    <property type="entry name" value="adh_short_C2"/>
    <property type="match status" value="1"/>
</dbReference>
<dbReference type="NCBIfam" id="NF009466">
    <property type="entry name" value="PRK12826.1-2"/>
    <property type="match status" value="1"/>
</dbReference>
<name>A0A7V3VTR9_9BACT</name>
<comment type="similarity">
    <text evidence="1">Belongs to the short-chain dehydrogenases/reductases (SDR) family.</text>
</comment>
<dbReference type="GO" id="GO:0006633">
    <property type="term" value="P:fatty acid biosynthetic process"/>
    <property type="evidence" value="ECO:0007669"/>
    <property type="project" value="TreeGrafter"/>
</dbReference>
<dbReference type="Gene3D" id="3.40.50.720">
    <property type="entry name" value="NAD(P)-binding Rossmann-like Domain"/>
    <property type="match status" value="1"/>
</dbReference>
<gene>
    <name evidence="4" type="ORF">ENX73_06560</name>
</gene>